<reference evidence="1 2" key="1">
    <citation type="submission" date="2019-03" db="EMBL/GenBank/DDBJ databases">
        <title>Bradyrhizobium strains diversity isolated from Chamaecrista fasciculata.</title>
        <authorList>
            <person name="Urquiaga M.C.O."/>
            <person name="Hungria M."/>
            <person name="Delamuta J.R.M."/>
        </authorList>
    </citation>
    <scope>NUCLEOTIDE SEQUENCE [LARGE SCALE GENOMIC DNA]</scope>
    <source>
        <strain evidence="1 2">CNPSo 3424</strain>
    </source>
</reference>
<keyword evidence="2" id="KW-1185">Reference proteome</keyword>
<evidence type="ECO:0000313" key="1">
    <source>
        <dbReference type="EMBL" id="TFV34732.1"/>
    </source>
</evidence>
<accession>A0A4Y9KYJ1</accession>
<dbReference type="RefSeq" id="WP_126257558.1">
    <property type="nucleotide sequence ID" value="NZ_SPQU01000019.1"/>
</dbReference>
<proteinExistence type="predicted"/>
<gene>
    <name evidence="1" type="ORF">E4K66_30530</name>
</gene>
<protein>
    <submittedName>
        <fullName evidence="1">Uncharacterized protein</fullName>
    </submittedName>
</protein>
<dbReference type="Proteomes" id="UP000298225">
    <property type="component" value="Unassembled WGS sequence"/>
</dbReference>
<name>A0A4Y9KYJ1_9BRAD</name>
<evidence type="ECO:0000313" key="2">
    <source>
        <dbReference type="Proteomes" id="UP000298225"/>
    </source>
</evidence>
<organism evidence="1 2">
    <name type="scientific">Bradyrhizobium frederickii</name>
    <dbReference type="NCBI Taxonomy" id="2560054"/>
    <lineage>
        <taxon>Bacteria</taxon>
        <taxon>Pseudomonadati</taxon>
        <taxon>Pseudomonadota</taxon>
        <taxon>Alphaproteobacteria</taxon>
        <taxon>Hyphomicrobiales</taxon>
        <taxon>Nitrobacteraceae</taxon>
        <taxon>Bradyrhizobium</taxon>
    </lineage>
</organism>
<dbReference type="OrthoDB" id="8235458at2"/>
<dbReference type="AlphaFoldDB" id="A0A4Y9KYJ1"/>
<dbReference type="EMBL" id="SPQU01000019">
    <property type="protein sequence ID" value="TFV34732.1"/>
    <property type="molecule type" value="Genomic_DNA"/>
</dbReference>
<sequence length="101" mass="11311">MAKPAVSRDAFRGLFAFYAAKAHHDHKHDGEHRLLKLFGSAEDIPDRLLEQWSEGAELLGSETAGRILEPRARQIANDGVHYDHASDFLHALLRDLGQKAQ</sequence>
<comment type="caution">
    <text evidence="1">The sequence shown here is derived from an EMBL/GenBank/DDBJ whole genome shotgun (WGS) entry which is preliminary data.</text>
</comment>